<dbReference type="EMBL" id="VDCI01000001">
    <property type="protein sequence ID" value="TNJ37821.1"/>
    <property type="molecule type" value="Genomic_DNA"/>
</dbReference>
<dbReference type="Pfam" id="PF10720">
    <property type="entry name" value="DUF2515"/>
    <property type="match status" value="1"/>
</dbReference>
<dbReference type="InterPro" id="IPR019658">
    <property type="entry name" value="DUF2515"/>
</dbReference>
<dbReference type="RefSeq" id="WP_139626060.1">
    <property type="nucleotide sequence ID" value="NZ_VDCI01000001.1"/>
</dbReference>
<sequence>MLSTRDHWNNIAASVLPPQSQAIERNRAITRAYAGLYRSHRTLFKWAGAAAFASEQVGTAITAAAILGAPGTLSTQAAGFPLKLLWFPAALFDMAARQLLLDDLEEIRKGNNSIYEDIAWAHLAYAAGGLSEIEGNCTPAEQEFMVTGFQLIDQGRQLLEAGQMTSEAEKLIWQGNILLLRQEQLNTLAPIFRKISLQGKVIASLGSELHFGQAAPPGVPGHCSFATHYGHFDILTGKRCIANAEDRWEWIEQSVLPAWSAIDRQYDFYQGATRRLLELSGGLESPFSLT</sequence>
<name>A0A5C4S558_PROVB</name>
<dbReference type="AlphaFoldDB" id="A0A5C4S558"/>
<gene>
    <name evidence="1" type="ORF">FGF68_01190</name>
</gene>
<evidence type="ECO:0000313" key="2">
    <source>
        <dbReference type="Proteomes" id="UP000309544"/>
    </source>
</evidence>
<accession>A0A5C4S558</accession>
<comment type="caution">
    <text evidence="1">The sequence shown here is derived from an EMBL/GenBank/DDBJ whole genome shotgun (WGS) entry which is preliminary data.</text>
</comment>
<dbReference type="Proteomes" id="UP000309544">
    <property type="component" value="Unassembled WGS sequence"/>
</dbReference>
<proteinExistence type="predicted"/>
<reference evidence="1 2" key="1">
    <citation type="submission" date="2019-05" db="EMBL/GenBank/DDBJ databases">
        <title>Draft Whole-Genome sequence of the green sulfur bacterium Prosthecochloris vibrioformis DSM 260.</title>
        <authorList>
            <person name="Meyer T.E."/>
            <person name="Kyndt J.A."/>
        </authorList>
    </citation>
    <scope>NUCLEOTIDE SEQUENCE [LARGE SCALE GENOMIC DNA]</scope>
    <source>
        <strain evidence="1 2">DSM 260</strain>
    </source>
</reference>
<organism evidence="1 2">
    <name type="scientific">Prosthecochloris vibrioformis</name>
    <name type="common">Chlorobium vibrioforme</name>
    <dbReference type="NCBI Taxonomy" id="1098"/>
    <lineage>
        <taxon>Bacteria</taxon>
        <taxon>Pseudomonadati</taxon>
        <taxon>Chlorobiota</taxon>
        <taxon>Chlorobiia</taxon>
        <taxon>Chlorobiales</taxon>
        <taxon>Chlorobiaceae</taxon>
        <taxon>Prosthecochloris</taxon>
    </lineage>
</organism>
<keyword evidence="2" id="KW-1185">Reference proteome</keyword>
<evidence type="ECO:0000313" key="1">
    <source>
        <dbReference type="EMBL" id="TNJ37821.1"/>
    </source>
</evidence>
<protein>
    <submittedName>
        <fullName evidence="1">Uncharacterized protein</fullName>
    </submittedName>
</protein>